<dbReference type="EMBL" id="CAXLJM020000043">
    <property type="protein sequence ID" value="CAL8110209.1"/>
    <property type="molecule type" value="Genomic_DNA"/>
</dbReference>
<reference evidence="2 3" key="1">
    <citation type="submission" date="2024-08" db="EMBL/GenBank/DDBJ databases">
        <authorList>
            <person name="Cucini C."/>
            <person name="Frati F."/>
        </authorList>
    </citation>
    <scope>NUCLEOTIDE SEQUENCE [LARGE SCALE GENOMIC DNA]</scope>
</reference>
<evidence type="ECO:0000313" key="3">
    <source>
        <dbReference type="Proteomes" id="UP001642540"/>
    </source>
</evidence>
<name>A0ABP1QQB7_9HEXA</name>
<dbReference type="PANTHER" id="PTHR12496:SF9">
    <property type="entry name" value="METHYLTRANSFERASE-LIKE PROTEIN 25-RELATED"/>
    <property type="match status" value="1"/>
</dbReference>
<feature type="domain" description="Methyltransferase" evidence="1">
    <location>
        <begin position="166"/>
        <end position="382"/>
    </location>
</feature>
<dbReference type="SUPFAM" id="SSF53335">
    <property type="entry name" value="S-adenosyl-L-methionine-dependent methyltransferases"/>
    <property type="match status" value="1"/>
</dbReference>
<dbReference type="CDD" id="cd02440">
    <property type="entry name" value="AdoMet_MTases"/>
    <property type="match status" value="1"/>
</dbReference>
<dbReference type="InterPro" id="IPR052220">
    <property type="entry name" value="METTL25"/>
</dbReference>
<sequence>MDDGSLASHLDKHLRLSEEVDNQERVERMAGALKRIGNFLEPALSFLNCHFTDYYIKSYWTSLVPPKLRQDLEAKSMDQVKSCMADLTSGKWKDYSEAQEENYKTDWNFETVSTLDQLIVAVGKLKLAELGLCTSYNKMEERRNVLKEKNSKLFVDLEFDNFMTSKKMHEVLKFSEFIACSCEGINLSREDSKLEVVEKNGSSSRVLENIVDVGSGKGYLSSFLVLYYNLKVLAIDASASNTDGCEKRSAKLDKRWPQLVRRARERRDRGTCANLGRNWKKQLAKQGISVEDYVASLQKDMPSEEKNLKAVTEMITTKTDLQNLVTTNFAEGDADDGTSVKYGIVGLHTCGNLGANILKLFLHNENANFICVVPCCYNLVREDENLFPESIYYGSKFGNGVGGLGTTGPWPDGSIGFPLSTVLKEYDSGKSYALGRNARMLSAYSLPRMVESESGLDMPSVINYRGMLQVLLNRHGLLSSSSDVGANNDSEFRVGRMTKPCSSFREYVEFALKKLEREVPDTSLTDGSIEDVESTYATNDLLDKFHKYYLLRAVFASVVEDLILLDRMVYLLEQESIADAHLVQLFNPALSPRSHAIVAVKKK</sequence>
<dbReference type="InterPro" id="IPR025714">
    <property type="entry name" value="Methyltranfer_dom"/>
</dbReference>
<keyword evidence="3" id="KW-1185">Reference proteome</keyword>
<protein>
    <recommendedName>
        <fullName evidence="1">Methyltransferase domain-containing protein</fullName>
    </recommendedName>
</protein>
<organism evidence="2 3">
    <name type="scientific">Orchesella dallaii</name>
    <dbReference type="NCBI Taxonomy" id="48710"/>
    <lineage>
        <taxon>Eukaryota</taxon>
        <taxon>Metazoa</taxon>
        <taxon>Ecdysozoa</taxon>
        <taxon>Arthropoda</taxon>
        <taxon>Hexapoda</taxon>
        <taxon>Collembola</taxon>
        <taxon>Entomobryomorpha</taxon>
        <taxon>Entomobryoidea</taxon>
        <taxon>Orchesellidae</taxon>
        <taxon>Orchesellinae</taxon>
        <taxon>Orchesella</taxon>
    </lineage>
</organism>
<accession>A0ABP1QQB7</accession>
<dbReference type="InterPro" id="IPR029063">
    <property type="entry name" value="SAM-dependent_MTases_sf"/>
</dbReference>
<dbReference type="Proteomes" id="UP001642540">
    <property type="component" value="Unassembled WGS sequence"/>
</dbReference>
<evidence type="ECO:0000259" key="1">
    <source>
        <dbReference type="Pfam" id="PF13679"/>
    </source>
</evidence>
<dbReference type="Pfam" id="PF13679">
    <property type="entry name" value="Methyltransf_32"/>
    <property type="match status" value="1"/>
</dbReference>
<comment type="caution">
    <text evidence="2">The sequence shown here is derived from an EMBL/GenBank/DDBJ whole genome shotgun (WGS) entry which is preliminary data.</text>
</comment>
<evidence type="ECO:0000313" key="2">
    <source>
        <dbReference type="EMBL" id="CAL8110209.1"/>
    </source>
</evidence>
<dbReference type="PANTHER" id="PTHR12496">
    <property type="entry name" value="CGI-41 METHYLTRANSFERASE"/>
    <property type="match status" value="1"/>
</dbReference>
<proteinExistence type="predicted"/>
<gene>
    <name evidence="2" type="ORF">ODALV1_LOCUS14053</name>
</gene>